<dbReference type="EMBL" id="KT832524">
    <property type="protein sequence ID" value="ALN42322.1"/>
    <property type="molecule type" value="Genomic_DNA"/>
</dbReference>
<feature type="domain" description="Herpesvirus envelope glycoprotein N" evidence="11">
    <location>
        <begin position="33"/>
        <end position="94"/>
    </location>
</feature>
<keyword evidence="6 10" id="KW-1133">Transmembrane helix</keyword>
<dbReference type="Pfam" id="PF03554">
    <property type="entry name" value="Herpes_UL73"/>
    <property type="match status" value="1"/>
</dbReference>
<keyword evidence="7 10" id="KW-0472">Membrane</keyword>
<evidence type="ECO:0000256" key="8">
    <source>
        <dbReference type="ARBA" id="ARBA00023157"/>
    </source>
</evidence>
<evidence type="ECO:0000256" key="10">
    <source>
        <dbReference type="SAM" id="Phobius"/>
    </source>
</evidence>
<gene>
    <name evidence="12" type="primary">U46</name>
</gene>
<dbReference type="EMBL" id="KM087786">
    <property type="protein sequence ID" value="AIH00797.1"/>
    <property type="molecule type" value="Genomic_DNA"/>
</dbReference>
<evidence type="ECO:0000313" key="15">
    <source>
        <dbReference type="EMBL" id="ALN42343.1"/>
    </source>
</evidence>
<keyword evidence="1 10" id="KW-0812">Transmembrane</keyword>
<evidence type="ECO:0000313" key="14">
    <source>
        <dbReference type="EMBL" id="ALN42339.1"/>
    </source>
</evidence>
<keyword evidence="5 12" id="KW-0261">Viral envelope protein</keyword>
<comment type="function">
    <text evidence="9">Envelope glycoprotein necessary for proper maturation of gM and modulation of its membrane fusion activity. Also plays a critical role in virion morphogenesis.</text>
</comment>
<dbReference type="SMR" id="A0A075WLB0"/>
<evidence type="ECO:0000313" key="13">
    <source>
        <dbReference type="EMBL" id="ALN42322.1"/>
    </source>
</evidence>
<evidence type="ECO:0000256" key="7">
    <source>
        <dbReference type="ARBA" id="ARBA00023136"/>
    </source>
</evidence>
<keyword evidence="2" id="KW-1040">Host Golgi apparatus</keyword>
<dbReference type="InterPro" id="IPR034707">
    <property type="entry name" value="HSV_GN"/>
</dbReference>
<dbReference type="EMBL" id="KT832530">
    <property type="protein sequence ID" value="ALN42343.1"/>
    <property type="molecule type" value="Genomic_DNA"/>
</dbReference>
<organism evidence="12">
    <name type="scientific">Elephant endotheliotropic herpesvirus 1A</name>
    <dbReference type="NCBI Taxonomy" id="759753"/>
    <lineage>
        <taxon>Viruses</taxon>
        <taxon>Duplodnaviria</taxon>
        <taxon>Heunggongvirae</taxon>
        <taxon>Peploviricota</taxon>
        <taxon>Herviviricetes</taxon>
        <taxon>Herpesvirales</taxon>
        <taxon>Orthoherpesviridae</taxon>
        <taxon>Betaherpesvirinae</taxon>
        <taxon>Proboscivirus</taxon>
        <taxon>Proboscivirus elephantidbeta1</taxon>
        <taxon>Elephantid herpesvirus 1</taxon>
    </lineage>
</organism>
<evidence type="ECO:0000256" key="4">
    <source>
        <dbReference type="ARBA" id="ARBA00022870"/>
    </source>
</evidence>
<keyword evidence="8" id="KW-1015">Disulfide bond</keyword>
<keyword evidence="4" id="KW-1043">Host membrane</keyword>
<evidence type="ECO:0000256" key="2">
    <source>
        <dbReference type="ARBA" id="ARBA00022812"/>
    </source>
</evidence>
<dbReference type="InterPro" id="IPR005211">
    <property type="entry name" value="Herpes_glycoprotein_N_domain"/>
</dbReference>
<evidence type="ECO:0000256" key="9">
    <source>
        <dbReference type="ARBA" id="ARBA00034089"/>
    </source>
</evidence>
<feature type="transmembrane region" description="Helical" evidence="10">
    <location>
        <begin position="55"/>
        <end position="80"/>
    </location>
</feature>
<proteinExistence type="inferred from homology"/>
<dbReference type="GO" id="GO:0019031">
    <property type="term" value="C:viral envelope"/>
    <property type="evidence" value="ECO:0007669"/>
    <property type="project" value="UniProtKB-KW"/>
</dbReference>
<evidence type="ECO:0000313" key="12">
    <source>
        <dbReference type="EMBL" id="AIH00797.1"/>
    </source>
</evidence>
<protein>
    <submittedName>
        <fullName evidence="12">Envelope glycoprotein N</fullName>
    </submittedName>
</protein>
<evidence type="ECO:0000256" key="6">
    <source>
        <dbReference type="ARBA" id="ARBA00022989"/>
    </source>
</evidence>
<dbReference type="EMBL" id="KT832529">
    <property type="protein sequence ID" value="ALN42339.1"/>
    <property type="molecule type" value="Genomic_DNA"/>
</dbReference>
<name>A0A075WLB0_ELHV1</name>
<evidence type="ECO:0000259" key="11">
    <source>
        <dbReference type="Pfam" id="PF03554"/>
    </source>
</evidence>
<evidence type="ECO:0000256" key="5">
    <source>
        <dbReference type="ARBA" id="ARBA00022879"/>
    </source>
</evidence>
<reference evidence="13" key="2">
    <citation type="submission" date="2015-09" db="EMBL/GenBank/DDBJ databases">
        <title>Gene and Strain Subtyping Comparisons among Thirty-Six North American and European Cases of Symptomatic Hemorrhagic Disease Caused by Elephant Endotheliotropic Herpesvirus Type I (EEHV1): Epidemiological Implications About the Origins, Sources and Transmission of These Viruses in Captive Elephant Populations.</title>
        <authorList>
            <person name="Zong J.-C."/>
            <person name="Heaggans S.Y."/>
            <person name="Long S.Y."/>
            <person name="Latimer E.K."/>
            <person name="Richman L.K."/>
            <person name="Voigt S."/>
            <person name="Zachariah A."/>
            <person name="Hayward G.S."/>
        </authorList>
    </citation>
    <scope>NUCLEOTIDE SEQUENCE</scope>
    <source>
        <strain evidence="13">North American NAP31</strain>
        <strain evidence="14">South Indian IP06</strain>
        <strain evidence="15">South Indian IP07</strain>
    </source>
</reference>
<accession>A0A075WLB0</accession>
<evidence type="ECO:0000256" key="3">
    <source>
        <dbReference type="ARBA" id="ARBA00022844"/>
    </source>
</evidence>
<reference evidence="12" key="1">
    <citation type="journal article" date="2014" name="J. Virol.">
        <title>Elephant endotheliotropic herpesviruses EEHV1A, EEHV1B, and EEHV2 from cases of hemorrhagic disease are highly diverged from other mammalian herpesviruses and may form a new subfamily.</title>
        <authorList>
            <person name="Richman LK"/>
            <person name="Zong JC"/>
            <person name="Latimer EM"/>
            <person name="Lock J"/>
            <person name="Fleischer RC"/>
            <person name="Heaggans SY"/>
            <person name="Hayward GS."/>
        </authorList>
    </citation>
    <scope>NUCLEOTIDE SEQUENCE</scope>
    <source>
        <strain evidence="12">North American #NAP20</strain>
    </source>
</reference>
<keyword evidence="3" id="KW-0946">Virion</keyword>
<sequence>MKLFRSYHMALLLTLVVLNVAQEFVFGAEAPPTVKTDPNIRDFSDVSCSALKYRIYISSFLSILNIILYVLLFLASIVYIRYLCHQSITTETVKDY</sequence>
<evidence type="ECO:0000256" key="1">
    <source>
        <dbReference type="ARBA" id="ARBA00022692"/>
    </source>
</evidence>
<dbReference type="HAMAP" id="MF_04037">
    <property type="entry name" value="HSV_GN"/>
    <property type="match status" value="1"/>
</dbReference>